<gene>
    <name evidence="1" type="ORF">LCGC14_0488850</name>
</gene>
<dbReference type="AlphaFoldDB" id="A0A0F9VG14"/>
<proteinExistence type="predicted"/>
<name>A0A0F9VG14_9ZZZZ</name>
<accession>A0A0F9VG14</accession>
<dbReference type="EMBL" id="LAZR01000545">
    <property type="protein sequence ID" value="KKN64753.1"/>
    <property type="molecule type" value="Genomic_DNA"/>
</dbReference>
<evidence type="ECO:0000313" key="1">
    <source>
        <dbReference type="EMBL" id="KKN64753.1"/>
    </source>
</evidence>
<reference evidence="1" key="1">
    <citation type="journal article" date="2015" name="Nature">
        <title>Complex archaea that bridge the gap between prokaryotes and eukaryotes.</title>
        <authorList>
            <person name="Spang A."/>
            <person name="Saw J.H."/>
            <person name="Jorgensen S.L."/>
            <person name="Zaremba-Niedzwiedzka K."/>
            <person name="Martijn J."/>
            <person name="Lind A.E."/>
            <person name="van Eijk R."/>
            <person name="Schleper C."/>
            <person name="Guy L."/>
            <person name="Ettema T.J."/>
        </authorList>
    </citation>
    <scope>NUCLEOTIDE SEQUENCE</scope>
</reference>
<comment type="caution">
    <text evidence="1">The sequence shown here is derived from an EMBL/GenBank/DDBJ whole genome shotgun (WGS) entry which is preliminary data.</text>
</comment>
<organism evidence="1">
    <name type="scientific">marine sediment metagenome</name>
    <dbReference type="NCBI Taxonomy" id="412755"/>
    <lineage>
        <taxon>unclassified sequences</taxon>
        <taxon>metagenomes</taxon>
        <taxon>ecological metagenomes</taxon>
    </lineage>
</organism>
<protein>
    <submittedName>
        <fullName evidence="1">Uncharacterized protein</fullName>
    </submittedName>
</protein>
<sequence>MPDGKLSPQEFRLFESYVRRTKPVFGAFQVPANREGIRETSLYKQWIREEPFSRLSPTALATLEKFGLQAPKGVVVGEETPREIAERAATARAEAEGVSLAPEGAAGVEVPTFPTEPPPQGFRWAFDRDLNRWVPQFAGLTAQQQAQQQASQRQAMAEIDILNRRLEFEQQQALPQRITPFQQQQFDIQQQQIAQGQQQFQAQLGFQQQQAAAQQATQQRQFASQLAANPINWLQYASFTGQPPVVQPWMVPLGQNIEGLQVGQPIPGFQGGQTGQQEIQSFAGLPQLTTPSAQLQARWGPTAQAQFLGFRQARTGATPQETQFRLGSQRAPAGAFGGFSRFRTA</sequence>